<dbReference type="InterPro" id="IPR051242">
    <property type="entry name" value="WD-EF-hand_domain"/>
</dbReference>
<dbReference type="Proteomes" id="UP001329430">
    <property type="component" value="Chromosome 2"/>
</dbReference>
<dbReference type="InterPro" id="IPR015943">
    <property type="entry name" value="WD40/YVTN_repeat-like_dom_sf"/>
</dbReference>
<dbReference type="PANTHER" id="PTHR44324">
    <property type="entry name" value="WD40 REPEAT DOMAIN 95"/>
    <property type="match status" value="1"/>
</dbReference>
<organism evidence="4 5">
    <name type="scientific">Pyrocoelia pectoralis</name>
    <dbReference type="NCBI Taxonomy" id="417401"/>
    <lineage>
        <taxon>Eukaryota</taxon>
        <taxon>Metazoa</taxon>
        <taxon>Ecdysozoa</taxon>
        <taxon>Arthropoda</taxon>
        <taxon>Hexapoda</taxon>
        <taxon>Insecta</taxon>
        <taxon>Pterygota</taxon>
        <taxon>Neoptera</taxon>
        <taxon>Endopterygota</taxon>
        <taxon>Coleoptera</taxon>
        <taxon>Polyphaga</taxon>
        <taxon>Elateriformia</taxon>
        <taxon>Elateroidea</taxon>
        <taxon>Lampyridae</taxon>
        <taxon>Lampyrinae</taxon>
        <taxon>Pyrocoelia</taxon>
    </lineage>
</organism>
<evidence type="ECO:0000256" key="1">
    <source>
        <dbReference type="ARBA" id="ARBA00022574"/>
    </source>
</evidence>
<dbReference type="Gene3D" id="2.130.10.10">
    <property type="entry name" value="YVTN repeat-like/Quinoprotein amine dehydrogenase"/>
    <property type="match status" value="1"/>
</dbReference>
<sequence>MNFLTSYQMIMMREDINRKEKERRRRNRWVTDAIFLKDVLMLLIATSTRSVTVYDASGLSHVALWLILGVPNIIRSFDYHFDHDKGNLVLYVGDDCGQLVAMEFLQPKNGLLRKKHNDKLSFFYWIQLYAEKEFVIIKYLGRPHGDSLIAINYCSHNNTIVTSSRDDKTSVIIKSLENGSHNYCFQMHRGASCFAISTYLKILITGSDDGSVRIWNIVVKDKPIATLREHQHCIEDVKIVESEGLFLSCSSDGIFKMWTIKEQSCVQTLKLAFPSFQILGKIVEWGCNSIYPGPKIITVTDAVHENSNISHSLRLNSVWLRPHLLVTCCNYIARLNLCFTDHIDNLDFTVYPPPPLQNSVLIPKTWKIGEDAAAYMTLKKPEM</sequence>
<evidence type="ECO:0000313" key="4">
    <source>
        <dbReference type="EMBL" id="KAK5649116.1"/>
    </source>
</evidence>
<feature type="repeat" description="WD" evidence="3">
    <location>
        <begin position="227"/>
        <end position="268"/>
    </location>
</feature>
<keyword evidence="1 3" id="KW-0853">WD repeat</keyword>
<dbReference type="Pfam" id="PF00400">
    <property type="entry name" value="WD40"/>
    <property type="match status" value="2"/>
</dbReference>
<dbReference type="EMBL" id="JAVRBK010000002">
    <property type="protein sequence ID" value="KAK5649116.1"/>
    <property type="molecule type" value="Genomic_DNA"/>
</dbReference>
<dbReference type="InterPro" id="IPR011047">
    <property type="entry name" value="Quinoprotein_ADH-like_sf"/>
</dbReference>
<dbReference type="InterPro" id="IPR001680">
    <property type="entry name" value="WD40_rpt"/>
</dbReference>
<dbReference type="PROSITE" id="PS50082">
    <property type="entry name" value="WD_REPEATS_2"/>
    <property type="match status" value="2"/>
</dbReference>
<evidence type="ECO:0000313" key="5">
    <source>
        <dbReference type="Proteomes" id="UP001329430"/>
    </source>
</evidence>
<dbReference type="AlphaFoldDB" id="A0AAN7ZVC5"/>
<dbReference type="InterPro" id="IPR019775">
    <property type="entry name" value="WD40_repeat_CS"/>
</dbReference>
<comment type="caution">
    <text evidence="4">The sequence shown here is derived from an EMBL/GenBank/DDBJ whole genome shotgun (WGS) entry which is preliminary data.</text>
</comment>
<dbReference type="SMART" id="SM00320">
    <property type="entry name" value="WD40"/>
    <property type="match status" value="4"/>
</dbReference>
<keyword evidence="5" id="KW-1185">Reference proteome</keyword>
<proteinExistence type="predicted"/>
<name>A0AAN7ZVC5_9COLE</name>
<dbReference type="PROSITE" id="PS00678">
    <property type="entry name" value="WD_REPEATS_1"/>
    <property type="match status" value="1"/>
</dbReference>
<accession>A0AAN7ZVC5</accession>
<evidence type="ECO:0000256" key="3">
    <source>
        <dbReference type="PROSITE-ProRule" id="PRU00221"/>
    </source>
</evidence>
<feature type="repeat" description="WD" evidence="3">
    <location>
        <begin position="203"/>
        <end position="217"/>
    </location>
</feature>
<dbReference type="SUPFAM" id="SSF50998">
    <property type="entry name" value="Quinoprotein alcohol dehydrogenase-like"/>
    <property type="match status" value="1"/>
</dbReference>
<protein>
    <submittedName>
        <fullName evidence="4">Uncharacterized protein</fullName>
    </submittedName>
</protein>
<reference evidence="4 5" key="1">
    <citation type="journal article" date="2024" name="Insects">
        <title>An Improved Chromosome-Level Genome Assembly of the Firefly Pyrocoelia pectoralis.</title>
        <authorList>
            <person name="Fu X."/>
            <person name="Meyer-Rochow V.B."/>
            <person name="Ballantyne L."/>
            <person name="Zhu X."/>
        </authorList>
    </citation>
    <scope>NUCLEOTIDE SEQUENCE [LARGE SCALE GENOMIC DNA]</scope>
    <source>
        <strain evidence="4">XCY_ONT2</strain>
    </source>
</reference>
<keyword evidence="2" id="KW-0677">Repeat</keyword>
<gene>
    <name evidence="4" type="ORF">RI129_004008</name>
</gene>
<evidence type="ECO:0000256" key="2">
    <source>
        <dbReference type="ARBA" id="ARBA00022737"/>
    </source>
</evidence>
<dbReference type="PANTHER" id="PTHR44324:SF3">
    <property type="entry name" value="WD REPEAT-CONTAINING PROTEIN 49-LIKE"/>
    <property type="match status" value="1"/>
</dbReference>